<feature type="chain" id="PRO_5046498859" evidence="4">
    <location>
        <begin position="20"/>
        <end position="448"/>
    </location>
</feature>
<dbReference type="PRINTS" id="PR00722">
    <property type="entry name" value="CHYMOTRYPSIN"/>
</dbReference>
<keyword evidence="4" id="KW-0732">Signal</keyword>
<keyword evidence="1" id="KW-1015">Disulfide bond</keyword>
<dbReference type="Gene3D" id="2.40.10.10">
    <property type="entry name" value="Trypsin-like serine proteases"/>
    <property type="match status" value="1"/>
</dbReference>
<dbReference type="Proteomes" id="UP001642540">
    <property type="component" value="Unassembled WGS sequence"/>
</dbReference>
<keyword evidence="3" id="KW-0378">Hydrolase</keyword>
<evidence type="ECO:0000256" key="2">
    <source>
        <dbReference type="PROSITE-ProRule" id="PRU00059"/>
    </source>
</evidence>
<dbReference type="PANTHER" id="PTHR24252">
    <property type="entry name" value="ACROSIN-RELATED"/>
    <property type="match status" value="1"/>
</dbReference>
<evidence type="ECO:0000313" key="7">
    <source>
        <dbReference type="EMBL" id="CAL8072404.1"/>
    </source>
</evidence>
<evidence type="ECO:0000313" key="8">
    <source>
        <dbReference type="Proteomes" id="UP001642540"/>
    </source>
</evidence>
<dbReference type="SUPFAM" id="SSF49854">
    <property type="entry name" value="Spermadhesin, CUB domain"/>
    <property type="match status" value="1"/>
</dbReference>
<dbReference type="CDD" id="cd00041">
    <property type="entry name" value="CUB"/>
    <property type="match status" value="1"/>
</dbReference>
<dbReference type="InterPro" id="IPR000859">
    <property type="entry name" value="CUB_dom"/>
</dbReference>
<dbReference type="PROSITE" id="PS50240">
    <property type="entry name" value="TRYPSIN_DOM"/>
    <property type="match status" value="1"/>
</dbReference>
<evidence type="ECO:0000259" key="5">
    <source>
        <dbReference type="PROSITE" id="PS01180"/>
    </source>
</evidence>
<keyword evidence="3" id="KW-0645">Protease</keyword>
<dbReference type="InterPro" id="IPR035914">
    <property type="entry name" value="Sperma_CUB_dom_sf"/>
</dbReference>
<evidence type="ECO:0000256" key="4">
    <source>
        <dbReference type="SAM" id="SignalP"/>
    </source>
</evidence>
<dbReference type="Pfam" id="PF00431">
    <property type="entry name" value="CUB"/>
    <property type="match status" value="1"/>
</dbReference>
<evidence type="ECO:0000256" key="3">
    <source>
        <dbReference type="RuleBase" id="RU363034"/>
    </source>
</evidence>
<organism evidence="7 8">
    <name type="scientific">Orchesella dallaii</name>
    <dbReference type="NCBI Taxonomy" id="48710"/>
    <lineage>
        <taxon>Eukaryota</taxon>
        <taxon>Metazoa</taxon>
        <taxon>Ecdysozoa</taxon>
        <taxon>Arthropoda</taxon>
        <taxon>Hexapoda</taxon>
        <taxon>Collembola</taxon>
        <taxon>Entomobryomorpha</taxon>
        <taxon>Entomobryoidea</taxon>
        <taxon>Orchesellidae</taxon>
        <taxon>Orchesellinae</taxon>
        <taxon>Orchesella</taxon>
    </lineage>
</organism>
<keyword evidence="8" id="KW-1185">Reference proteome</keyword>
<dbReference type="InterPro" id="IPR009003">
    <property type="entry name" value="Peptidase_S1_PA"/>
</dbReference>
<dbReference type="PROSITE" id="PS01180">
    <property type="entry name" value="CUB"/>
    <property type="match status" value="1"/>
</dbReference>
<keyword evidence="3" id="KW-0720">Serine protease</keyword>
<gene>
    <name evidence="7" type="ORF">ODALV1_LOCUS2155</name>
</gene>
<accession>A0ABP1PQS7</accession>
<protein>
    <submittedName>
        <fullName evidence="7">Uncharacterized protein</fullName>
    </submittedName>
</protein>
<dbReference type="CDD" id="cd00190">
    <property type="entry name" value="Tryp_SPc"/>
    <property type="match status" value="1"/>
</dbReference>
<dbReference type="Gene3D" id="2.60.120.290">
    <property type="entry name" value="Spermadhesin, CUB domain"/>
    <property type="match status" value="1"/>
</dbReference>
<dbReference type="InterPro" id="IPR033116">
    <property type="entry name" value="TRYPSIN_SER"/>
</dbReference>
<comment type="caution">
    <text evidence="2">Lacks conserved residue(s) required for the propagation of feature annotation.</text>
</comment>
<sequence>MNPMQSIIWICAYFVVAQGRSRNPFSNYKDFPSYGKESKAGKDGAKEVGCGTHLLDPSTSGYTIKSPLLQIGWKPSGYECTWRFLGTTGCVPVANCDNFKLGSNNECSNDFLELSDGMGTGEKFCGANSPANISSPSTILIAFFKSGYFSRDKKFQCTVSCSSADAETPSTHVLPTSEPETTDCECGVPGPIVEEPTKIVNGETAPKGYWRWQAGMVFKNGKSPFCGGSLISDRFVLTAAHCVVTTGLISFPNAADVILNEYDFSNTSETVLVRRGVIAITPHPFYNANTQDYDAAILELDKPVDMNSAEEPFVRPVCLPPRNLRDTFAGDNATVTGWGATTEGGDQAEKLQQVVVPVITNEECNVMYDNKITASMICGAYPEGGKDSCQGDSGGPYQREEDGRWTEIGVVSWGEGCAREGKAGVYARVTEVNDWIRMTTRRGTYCNK</sequence>
<comment type="caution">
    <text evidence="7">The sequence shown here is derived from an EMBL/GenBank/DDBJ whole genome shotgun (WGS) entry which is preliminary data.</text>
</comment>
<dbReference type="PANTHER" id="PTHR24252:SF7">
    <property type="entry name" value="HYALIN"/>
    <property type="match status" value="1"/>
</dbReference>
<dbReference type="Pfam" id="PF00089">
    <property type="entry name" value="Trypsin"/>
    <property type="match status" value="1"/>
</dbReference>
<dbReference type="SUPFAM" id="SSF50494">
    <property type="entry name" value="Trypsin-like serine proteases"/>
    <property type="match status" value="1"/>
</dbReference>
<evidence type="ECO:0000256" key="1">
    <source>
        <dbReference type="ARBA" id="ARBA00023157"/>
    </source>
</evidence>
<feature type="domain" description="CUB" evidence="5">
    <location>
        <begin position="50"/>
        <end position="162"/>
    </location>
</feature>
<evidence type="ECO:0000259" key="6">
    <source>
        <dbReference type="PROSITE" id="PS50240"/>
    </source>
</evidence>
<feature type="signal peptide" evidence="4">
    <location>
        <begin position="1"/>
        <end position="19"/>
    </location>
</feature>
<dbReference type="PROSITE" id="PS00134">
    <property type="entry name" value="TRYPSIN_HIS"/>
    <property type="match status" value="1"/>
</dbReference>
<dbReference type="InterPro" id="IPR001254">
    <property type="entry name" value="Trypsin_dom"/>
</dbReference>
<proteinExistence type="predicted"/>
<name>A0ABP1PQS7_9HEXA</name>
<feature type="domain" description="Peptidase S1" evidence="6">
    <location>
        <begin position="199"/>
        <end position="441"/>
    </location>
</feature>
<dbReference type="InterPro" id="IPR018114">
    <property type="entry name" value="TRYPSIN_HIS"/>
</dbReference>
<dbReference type="SMART" id="SM00020">
    <property type="entry name" value="Tryp_SPc"/>
    <property type="match status" value="1"/>
</dbReference>
<dbReference type="EMBL" id="CAXLJM020000007">
    <property type="protein sequence ID" value="CAL8072404.1"/>
    <property type="molecule type" value="Genomic_DNA"/>
</dbReference>
<reference evidence="7 8" key="1">
    <citation type="submission" date="2024-08" db="EMBL/GenBank/DDBJ databases">
        <authorList>
            <person name="Cucini C."/>
            <person name="Frati F."/>
        </authorList>
    </citation>
    <scope>NUCLEOTIDE SEQUENCE [LARGE SCALE GENOMIC DNA]</scope>
</reference>
<dbReference type="InterPro" id="IPR001314">
    <property type="entry name" value="Peptidase_S1A"/>
</dbReference>
<dbReference type="InterPro" id="IPR043504">
    <property type="entry name" value="Peptidase_S1_PA_chymotrypsin"/>
</dbReference>
<dbReference type="PROSITE" id="PS00135">
    <property type="entry name" value="TRYPSIN_SER"/>
    <property type="match status" value="1"/>
</dbReference>